<evidence type="ECO:0000313" key="2">
    <source>
        <dbReference type="Proteomes" id="UP001150603"/>
    </source>
</evidence>
<sequence length="425" mass="45696">MTITLGYIAVQPDWQVDVKNALNGVEATHKFWVSAYKHGQTSIHDTITVTQSSDESSNTFVSLNNEKQDEITAEYLSPRHLRLSSSKLGAPPTTYSAPRTTMHCSQITRGTGVQSFDISPYGGLAVVCGDDGKMSVYETESGAKRVELDGHLGDVTCCQFFPSGQVVLSGATDMRLRIWSASDGSNPVTLVGHRAAVTDTEIVGVGKNVLSCGKDGTVRLWHCGSSTLIHTFELSKLPVNRIELVSRPGNHETNLPENEFETAGKVVAAACEDGRVVLLDLGTKQTIAEFGAVHGTPVRAVAYDIGQQLVYAGLSDGTVQVWSDSDPSKPMLAFRRNNSPITNVALVRKGSEPLPLVCVATEDGQLYLAAVALSAGKVVGVDVAEELVGFDVDPVNRIRVTMSSQKDATRQTVWAAGRVRDIFEF</sequence>
<keyword evidence="2" id="KW-1185">Reference proteome</keyword>
<proteinExistence type="predicted"/>
<gene>
    <name evidence="1" type="ORF">FBU59_004143</name>
</gene>
<comment type="caution">
    <text evidence="1">The sequence shown here is derived from an EMBL/GenBank/DDBJ whole genome shotgun (WGS) entry which is preliminary data.</text>
</comment>
<protein>
    <submittedName>
        <fullName evidence="1">Uncharacterized protein</fullName>
    </submittedName>
</protein>
<name>A0ACC1J6L5_9FUNG</name>
<reference evidence="1" key="1">
    <citation type="submission" date="2022-07" db="EMBL/GenBank/DDBJ databases">
        <title>Phylogenomic reconstructions and comparative analyses of Kickxellomycotina fungi.</title>
        <authorList>
            <person name="Reynolds N.K."/>
            <person name="Stajich J.E."/>
            <person name="Barry K."/>
            <person name="Grigoriev I.V."/>
            <person name="Crous P."/>
            <person name="Smith M.E."/>
        </authorList>
    </citation>
    <scope>NUCLEOTIDE SEQUENCE</scope>
    <source>
        <strain evidence="1">NRRL 5244</strain>
    </source>
</reference>
<dbReference type="Proteomes" id="UP001150603">
    <property type="component" value="Unassembled WGS sequence"/>
</dbReference>
<accession>A0ACC1J6L5</accession>
<dbReference type="EMBL" id="JANBPW010002865">
    <property type="protein sequence ID" value="KAJ1939380.1"/>
    <property type="molecule type" value="Genomic_DNA"/>
</dbReference>
<organism evidence="1 2">
    <name type="scientific">Linderina macrospora</name>
    <dbReference type="NCBI Taxonomy" id="4868"/>
    <lineage>
        <taxon>Eukaryota</taxon>
        <taxon>Fungi</taxon>
        <taxon>Fungi incertae sedis</taxon>
        <taxon>Zoopagomycota</taxon>
        <taxon>Kickxellomycotina</taxon>
        <taxon>Kickxellomycetes</taxon>
        <taxon>Kickxellales</taxon>
        <taxon>Kickxellaceae</taxon>
        <taxon>Linderina</taxon>
    </lineage>
</organism>
<evidence type="ECO:0000313" key="1">
    <source>
        <dbReference type="EMBL" id="KAJ1939380.1"/>
    </source>
</evidence>